<dbReference type="EMBL" id="JAESVA010000018">
    <property type="protein sequence ID" value="MCB8883893.1"/>
    <property type="molecule type" value="Genomic_DNA"/>
</dbReference>
<gene>
    <name evidence="1" type="ORF">ACELLULO517_26845</name>
</gene>
<reference evidence="1 2" key="1">
    <citation type="journal article" date="2021" name="Microorganisms">
        <title>Acidisoma silvae sp. nov. and Acidisomacellulosilytica sp. nov., Two Acidophilic Bacteria Isolated from Decaying Wood, Hydrolyzing Cellulose and Producing Poly-3-hydroxybutyrate.</title>
        <authorList>
            <person name="Mieszkin S."/>
            <person name="Pouder E."/>
            <person name="Uroz S."/>
            <person name="Simon-Colin C."/>
            <person name="Alain K."/>
        </authorList>
    </citation>
    <scope>NUCLEOTIDE SEQUENCE [LARGE SCALE GENOMIC DNA]</scope>
    <source>
        <strain evidence="1 2">HW T5.17</strain>
    </source>
</reference>
<protein>
    <submittedName>
        <fullName evidence="1">Uncharacterized protein</fullName>
    </submittedName>
</protein>
<evidence type="ECO:0000313" key="2">
    <source>
        <dbReference type="Proteomes" id="UP000721844"/>
    </source>
</evidence>
<dbReference type="AlphaFoldDB" id="A0A964E7D8"/>
<sequence>MFKRLFHRFLQQNYSFQKLSEFCQRREKAEISKPHSLAGHIFVFSLSASKPMSASDGLNVCLASRMFEKVDGADPKGLCGNMTLPELLLTDPIQKFIPDGGDLIHCACLGWDGMHCRKAIGRSSFAR</sequence>
<organism evidence="1 2">
    <name type="scientific">Acidisoma cellulosilyticum</name>
    <dbReference type="NCBI Taxonomy" id="2802395"/>
    <lineage>
        <taxon>Bacteria</taxon>
        <taxon>Pseudomonadati</taxon>
        <taxon>Pseudomonadota</taxon>
        <taxon>Alphaproteobacteria</taxon>
        <taxon>Acetobacterales</taxon>
        <taxon>Acidocellaceae</taxon>
        <taxon>Acidisoma</taxon>
    </lineage>
</organism>
<dbReference type="RefSeq" id="WP_227310685.1">
    <property type="nucleotide sequence ID" value="NZ_JAESVA010000018.1"/>
</dbReference>
<comment type="caution">
    <text evidence="1">The sequence shown here is derived from an EMBL/GenBank/DDBJ whole genome shotgun (WGS) entry which is preliminary data.</text>
</comment>
<evidence type="ECO:0000313" key="1">
    <source>
        <dbReference type="EMBL" id="MCB8883893.1"/>
    </source>
</evidence>
<keyword evidence="2" id="KW-1185">Reference proteome</keyword>
<accession>A0A964E7D8</accession>
<name>A0A964E7D8_9PROT</name>
<dbReference type="Proteomes" id="UP000721844">
    <property type="component" value="Unassembled WGS sequence"/>
</dbReference>
<proteinExistence type="predicted"/>